<keyword evidence="1" id="KW-0472">Membrane</keyword>
<evidence type="ECO:0000313" key="3">
    <source>
        <dbReference type="Proteomes" id="UP000179281"/>
    </source>
</evidence>
<dbReference type="EMBL" id="MHLD01000032">
    <property type="protein sequence ID" value="OGZ01995.1"/>
    <property type="molecule type" value="Genomic_DNA"/>
</dbReference>
<organism evidence="2 3">
    <name type="scientific">Candidatus Liptonbacteria bacterium RIFCSPLOWO2_12_FULL_60_15</name>
    <dbReference type="NCBI Taxonomy" id="1798653"/>
    <lineage>
        <taxon>Bacteria</taxon>
        <taxon>Candidatus Liptoniibacteriota</taxon>
    </lineage>
</organism>
<keyword evidence="1" id="KW-0812">Transmembrane</keyword>
<accession>A0A1G2CKT4</accession>
<proteinExistence type="predicted"/>
<gene>
    <name evidence="2" type="ORF">A3G64_03245</name>
</gene>
<dbReference type="AlphaFoldDB" id="A0A1G2CKT4"/>
<name>A0A1G2CKT4_9BACT</name>
<sequence length="68" mass="7759">MAKNSPAGFIPIFLFVKMKVVVLMVKRLANANLFIFLRNNRFGNALLLLQIFTFVHSVVGKIWSHRLG</sequence>
<evidence type="ECO:0000256" key="1">
    <source>
        <dbReference type="SAM" id="Phobius"/>
    </source>
</evidence>
<feature type="transmembrane region" description="Helical" evidence="1">
    <location>
        <begin position="45"/>
        <end position="63"/>
    </location>
</feature>
<comment type="caution">
    <text evidence="2">The sequence shown here is derived from an EMBL/GenBank/DDBJ whole genome shotgun (WGS) entry which is preliminary data.</text>
</comment>
<feature type="transmembrane region" description="Helical" evidence="1">
    <location>
        <begin position="6"/>
        <end position="25"/>
    </location>
</feature>
<protein>
    <submittedName>
        <fullName evidence="2">Uncharacterized protein</fullName>
    </submittedName>
</protein>
<dbReference type="Proteomes" id="UP000179281">
    <property type="component" value="Unassembled WGS sequence"/>
</dbReference>
<keyword evidence="1" id="KW-1133">Transmembrane helix</keyword>
<evidence type="ECO:0000313" key="2">
    <source>
        <dbReference type="EMBL" id="OGZ01995.1"/>
    </source>
</evidence>
<reference evidence="2 3" key="1">
    <citation type="journal article" date="2016" name="Nat. Commun.">
        <title>Thousands of microbial genomes shed light on interconnected biogeochemical processes in an aquifer system.</title>
        <authorList>
            <person name="Anantharaman K."/>
            <person name="Brown C.T."/>
            <person name="Hug L.A."/>
            <person name="Sharon I."/>
            <person name="Castelle C.J."/>
            <person name="Probst A.J."/>
            <person name="Thomas B.C."/>
            <person name="Singh A."/>
            <person name="Wilkins M.J."/>
            <person name="Karaoz U."/>
            <person name="Brodie E.L."/>
            <person name="Williams K.H."/>
            <person name="Hubbard S.S."/>
            <person name="Banfield J.F."/>
        </authorList>
    </citation>
    <scope>NUCLEOTIDE SEQUENCE [LARGE SCALE GENOMIC DNA]</scope>
</reference>